<evidence type="ECO:0000313" key="3">
    <source>
        <dbReference type="WBParaSite" id="PEQ_0001223801-mRNA-1"/>
    </source>
</evidence>
<reference evidence="3" key="1">
    <citation type="submission" date="2022-11" db="UniProtKB">
        <authorList>
            <consortium name="WormBaseParasite"/>
        </authorList>
    </citation>
    <scope>IDENTIFICATION</scope>
</reference>
<dbReference type="PANTHER" id="PTHR13937">
    <property type="entry name" value="EUKARYOTIC TRANSLATION INITATION FACTOR 3, SUBUNIT 8 EIF3S8 -RELATED"/>
    <property type="match status" value="1"/>
</dbReference>
<dbReference type="Pfam" id="PF26569">
    <property type="entry name" value="EIF3CL_C"/>
    <property type="match status" value="1"/>
</dbReference>
<proteinExistence type="predicted"/>
<feature type="domain" description="EIF3CL-like C-terminal" evidence="1">
    <location>
        <begin position="50"/>
        <end position="69"/>
    </location>
</feature>
<dbReference type="PANTHER" id="PTHR13937:SF0">
    <property type="entry name" value="EUKARYOTIC TRANSLATION INITIATION FACTOR 3 SUBUNIT C-RELATED"/>
    <property type="match status" value="1"/>
</dbReference>
<sequence length="70" mass="7819">MLVVKALLLQSNELGRHISSKMIISEELSASLDEPTNCLIMHRVEPSRLQLLALHLTDKLGQLADNNEQV</sequence>
<dbReference type="AlphaFoldDB" id="A0A914S0X6"/>
<keyword evidence="2" id="KW-1185">Reference proteome</keyword>
<dbReference type="InterPro" id="IPR058999">
    <property type="entry name" value="EIF3CL_C"/>
</dbReference>
<dbReference type="WBParaSite" id="PEQ_0001223801-mRNA-1">
    <property type="protein sequence ID" value="PEQ_0001223801-mRNA-1"/>
    <property type="gene ID" value="PEQ_0001223801"/>
</dbReference>
<protein>
    <recommendedName>
        <fullName evidence="1">EIF3CL-like C-terminal domain-containing protein</fullName>
    </recommendedName>
</protein>
<dbReference type="GO" id="GO:0003723">
    <property type="term" value="F:RNA binding"/>
    <property type="evidence" value="ECO:0007669"/>
    <property type="project" value="InterPro"/>
</dbReference>
<organism evidence="2 3">
    <name type="scientific">Parascaris equorum</name>
    <name type="common">Equine roundworm</name>
    <dbReference type="NCBI Taxonomy" id="6256"/>
    <lineage>
        <taxon>Eukaryota</taxon>
        <taxon>Metazoa</taxon>
        <taxon>Ecdysozoa</taxon>
        <taxon>Nematoda</taxon>
        <taxon>Chromadorea</taxon>
        <taxon>Rhabditida</taxon>
        <taxon>Spirurina</taxon>
        <taxon>Ascaridomorpha</taxon>
        <taxon>Ascaridoidea</taxon>
        <taxon>Ascarididae</taxon>
        <taxon>Parascaris</taxon>
    </lineage>
</organism>
<accession>A0A914S0X6</accession>
<dbReference type="InterPro" id="IPR027516">
    <property type="entry name" value="EIF3C"/>
</dbReference>
<dbReference type="GO" id="GO:0031369">
    <property type="term" value="F:translation initiation factor binding"/>
    <property type="evidence" value="ECO:0007669"/>
    <property type="project" value="InterPro"/>
</dbReference>
<evidence type="ECO:0000259" key="1">
    <source>
        <dbReference type="Pfam" id="PF26569"/>
    </source>
</evidence>
<dbReference type="GO" id="GO:0005852">
    <property type="term" value="C:eukaryotic translation initiation factor 3 complex"/>
    <property type="evidence" value="ECO:0007669"/>
    <property type="project" value="InterPro"/>
</dbReference>
<evidence type="ECO:0000313" key="2">
    <source>
        <dbReference type="Proteomes" id="UP000887564"/>
    </source>
</evidence>
<dbReference type="Proteomes" id="UP000887564">
    <property type="component" value="Unplaced"/>
</dbReference>
<dbReference type="GO" id="GO:0003743">
    <property type="term" value="F:translation initiation factor activity"/>
    <property type="evidence" value="ECO:0007669"/>
    <property type="project" value="InterPro"/>
</dbReference>
<name>A0A914S0X6_PAREQ</name>